<dbReference type="EMBL" id="HBKR01040208">
    <property type="protein sequence ID" value="CAE2341053.1"/>
    <property type="molecule type" value="Transcribed_RNA"/>
</dbReference>
<proteinExistence type="predicted"/>
<feature type="region of interest" description="Disordered" evidence="1">
    <location>
        <begin position="28"/>
        <end position="78"/>
    </location>
</feature>
<evidence type="ECO:0000313" key="2">
    <source>
        <dbReference type="EMBL" id="CAE2341053.1"/>
    </source>
</evidence>
<feature type="compositionally biased region" description="Polar residues" evidence="1">
    <location>
        <begin position="67"/>
        <end position="78"/>
    </location>
</feature>
<evidence type="ECO:0000256" key="1">
    <source>
        <dbReference type="SAM" id="MobiDB-lite"/>
    </source>
</evidence>
<sequence length="118" mass="14026">MEEEVFLQELAKYPKVREATFQCFVEAQQDEQQDEKKETEEQTTQKTESSTPLTKEELNGPFWDSLLKSSTPTTEQQQPLLYTKFQEYYLNFVNNLSEEERQEIINNARNFEAQMDID</sequence>
<organism evidence="2">
    <name type="scientific">Paramoeba aestuarina</name>
    <dbReference type="NCBI Taxonomy" id="180227"/>
    <lineage>
        <taxon>Eukaryota</taxon>
        <taxon>Amoebozoa</taxon>
        <taxon>Discosea</taxon>
        <taxon>Flabellinia</taxon>
        <taxon>Dactylopodida</taxon>
        <taxon>Paramoebidae</taxon>
        <taxon>Paramoeba</taxon>
    </lineage>
</organism>
<protein>
    <submittedName>
        <fullName evidence="2">Uncharacterized protein</fullName>
    </submittedName>
</protein>
<accession>A0A7S4PNQ7</accession>
<gene>
    <name evidence="2" type="ORF">NAES01612_LOCUS26219</name>
</gene>
<dbReference type="AlphaFoldDB" id="A0A7S4PNQ7"/>
<name>A0A7S4PNQ7_9EUKA</name>
<reference evidence="2" key="1">
    <citation type="submission" date="2021-01" db="EMBL/GenBank/DDBJ databases">
        <authorList>
            <person name="Corre E."/>
            <person name="Pelletier E."/>
            <person name="Niang G."/>
            <person name="Scheremetjew M."/>
            <person name="Finn R."/>
            <person name="Kale V."/>
            <person name="Holt S."/>
            <person name="Cochrane G."/>
            <person name="Meng A."/>
            <person name="Brown T."/>
            <person name="Cohen L."/>
        </authorList>
    </citation>
    <scope>NUCLEOTIDE SEQUENCE</scope>
    <source>
        <strain evidence="2">SoJaBio B1-5/56/2</strain>
    </source>
</reference>